<dbReference type="PROSITE" id="PS50850">
    <property type="entry name" value="MFS"/>
    <property type="match status" value="1"/>
</dbReference>
<keyword evidence="4 6" id="KW-1133">Transmembrane helix</keyword>
<dbReference type="EMBL" id="UZAH01025898">
    <property type="protein sequence ID" value="VDO72393.1"/>
    <property type="molecule type" value="Genomic_DNA"/>
</dbReference>
<accession>A0A183FK38</accession>
<dbReference type="OrthoDB" id="4540492at2759"/>
<dbReference type="AlphaFoldDB" id="A0A183FK38"/>
<protein>
    <submittedName>
        <fullName evidence="10">MFS domain-containing protein</fullName>
    </submittedName>
</protein>
<feature type="transmembrane region" description="Helical" evidence="6">
    <location>
        <begin position="245"/>
        <end position="268"/>
    </location>
</feature>
<dbReference type="PROSITE" id="PS00216">
    <property type="entry name" value="SUGAR_TRANSPORT_1"/>
    <property type="match status" value="1"/>
</dbReference>
<dbReference type="InterPro" id="IPR005829">
    <property type="entry name" value="Sugar_transporter_CS"/>
</dbReference>
<feature type="transmembrane region" description="Helical" evidence="6">
    <location>
        <begin position="124"/>
        <end position="143"/>
    </location>
</feature>
<feature type="transmembrane region" description="Helical" evidence="6">
    <location>
        <begin position="207"/>
        <end position="233"/>
    </location>
</feature>
<dbReference type="Proteomes" id="UP000050761">
    <property type="component" value="Unassembled WGS sequence"/>
</dbReference>
<feature type="transmembrane region" description="Helical" evidence="6">
    <location>
        <begin position="92"/>
        <end position="112"/>
    </location>
</feature>
<comment type="subcellular location">
    <subcellularLocation>
        <location evidence="1">Membrane</location>
        <topology evidence="1">Multi-pass membrane protein</topology>
    </subcellularLocation>
</comment>
<feature type="transmembrane region" description="Helical" evidence="6">
    <location>
        <begin position="60"/>
        <end position="80"/>
    </location>
</feature>
<dbReference type="InterPro" id="IPR036259">
    <property type="entry name" value="MFS_trans_sf"/>
</dbReference>
<evidence type="ECO:0000256" key="3">
    <source>
        <dbReference type="ARBA" id="ARBA00022692"/>
    </source>
</evidence>
<evidence type="ECO:0000256" key="1">
    <source>
        <dbReference type="ARBA" id="ARBA00004141"/>
    </source>
</evidence>
<gene>
    <name evidence="8" type="ORF">HPBE_LOCUS7465</name>
</gene>
<dbReference type="Gene3D" id="1.20.1250.20">
    <property type="entry name" value="MFS general substrate transporter like domains"/>
    <property type="match status" value="1"/>
</dbReference>
<dbReference type="InterPro" id="IPR005828">
    <property type="entry name" value="MFS_sugar_transport-like"/>
</dbReference>
<evidence type="ECO:0000313" key="8">
    <source>
        <dbReference type="EMBL" id="VDO72393.1"/>
    </source>
</evidence>
<keyword evidence="9" id="KW-1185">Reference proteome</keyword>
<organism evidence="9 10">
    <name type="scientific">Heligmosomoides polygyrus</name>
    <name type="common">Parasitic roundworm</name>
    <dbReference type="NCBI Taxonomy" id="6339"/>
    <lineage>
        <taxon>Eukaryota</taxon>
        <taxon>Metazoa</taxon>
        <taxon>Ecdysozoa</taxon>
        <taxon>Nematoda</taxon>
        <taxon>Chromadorea</taxon>
        <taxon>Rhabditida</taxon>
        <taxon>Rhabditina</taxon>
        <taxon>Rhabditomorpha</taxon>
        <taxon>Strongyloidea</taxon>
        <taxon>Heligmosomidae</taxon>
        <taxon>Heligmosomoides</taxon>
    </lineage>
</organism>
<evidence type="ECO:0000256" key="5">
    <source>
        <dbReference type="ARBA" id="ARBA00023136"/>
    </source>
</evidence>
<evidence type="ECO:0000256" key="4">
    <source>
        <dbReference type="ARBA" id="ARBA00022989"/>
    </source>
</evidence>
<dbReference type="Pfam" id="PF00083">
    <property type="entry name" value="Sugar_tr"/>
    <property type="match status" value="1"/>
</dbReference>
<name>A0A183FK38_HELPZ</name>
<reference evidence="8 9" key="1">
    <citation type="submission" date="2018-11" db="EMBL/GenBank/DDBJ databases">
        <authorList>
            <consortium name="Pathogen Informatics"/>
        </authorList>
    </citation>
    <scope>NUCLEOTIDE SEQUENCE [LARGE SCALE GENOMIC DNA]</scope>
</reference>
<evidence type="ECO:0000313" key="10">
    <source>
        <dbReference type="WBParaSite" id="HPBE_0000746401-mRNA-1"/>
    </source>
</evidence>
<dbReference type="PANTHER" id="PTHR23503">
    <property type="entry name" value="SOLUTE CARRIER FAMILY 2"/>
    <property type="match status" value="1"/>
</dbReference>
<dbReference type="InterPro" id="IPR045263">
    <property type="entry name" value="GLUT"/>
</dbReference>
<dbReference type="WBParaSite" id="HPBE_0000746401-mRNA-1">
    <property type="protein sequence ID" value="HPBE_0000746401-mRNA-1"/>
    <property type="gene ID" value="HPBE_0000746401"/>
</dbReference>
<dbReference type="GO" id="GO:0015149">
    <property type="term" value="F:hexose transmembrane transporter activity"/>
    <property type="evidence" value="ECO:0007669"/>
    <property type="project" value="TreeGrafter"/>
</dbReference>
<keyword evidence="3 6" id="KW-0812">Transmembrane</keyword>
<dbReference type="SUPFAM" id="SSF103473">
    <property type="entry name" value="MFS general substrate transporter"/>
    <property type="match status" value="1"/>
</dbReference>
<evidence type="ECO:0000256" key="2">
    <source>
        <dbReference type="ARBA" id="ARBA00022448"/>
    </source>
</evidence>
<evidence type="ECO:0000256" key="6">
    <source>
        <dbReference type="SAM" id="Phobius"/>
    </source>
</evidence>
<keyword evidence="2" id="KW-0813">Transport</keyword>
<evidence type="ECO:0000259" key="7">
    <source>
        <dbReference type="PROSITE" id="PS50850"/>
    </source>
</evidence>
<feature type="domain" description="Major facilitator superfamily (MFS) profile" evidence="7">
    <location>
        <begin position="1"/>
        <end position="296"/>
    </location>
</feature>
<sequence>MQSIIVSAFPVGGAVGGLVSGVVADKAGRRGGLLYTNILTFLAGVLMGTAKYANFYPMMIAGRFLIGIYAGLSILVPIYLTEVSPTKLRGMLGSLHQLLVTISILVSQILGLPQILGNEERWPFIFYFILVPTVVQVLSLPLIPESPKYTLCMRGNAQKATEDLQKLRGTKEVGAEVDMMQEEAEAAKASAASKPSMGDMFKGSLRWPMTIAIALMLTQQLSGINAVMFYSTVIFKTAGLSDQGAVYATIAMGTVNVLMTIVSVWLVVDFHPGRCPVAGFMNVPGKVPGFPREAIR</sequence>
<dbReference type="PANTHER" id="PTHR23503:SF8">
    <property type="entry name" value="FACILITATED GLUCOSE TRANSPORTER PROTEIN 1"/>
    <property type="match status" value="1"/>
</dbReference>
<keyword evidence="5 6" id="KW-0472">Membrane</keyword>
<reference evidence="10" key="2">
    <citation type="submission" date="2019-09" db="UniProtKB">
        <authorList>
            <consortium name="WormBaseParasite"/>
        </authorList>
    </citation>
    <scope>IDENTIFICATION</scope>
</reference>
<evidence type="ECO:0000313" key="9">
    <source>
        <dbReference type="Proteomes" id="UP000050761"/>
    </source>
</evidence>
<proteinExistence type="predicted"/>
<dbReference type="GO" id="GO:0016020">
    <property type="term" value="C:membrane"/>
    <property type="evidence" value="ECO:0007669"/>
    <property type="project" value="UniProtKB-SubCell"/>
</dbReference>
<accession>A0A3P7Z4F3</accession>
<feature type="transmembrane region" description="Helical" evidence="6">
    <location>
        <begin position="34"/>
        <end position="53"/>
    </location>
</feature>
<dbReference type="InterPro" id="IPR020846">
    <property type="entry name" value="MFS_dom"/>
</dbReference>